<comment type="similarity">
    <text evidence="1">Belongs to the short-chain dehydrogenases/reductases (SDR) family.</text>
</comment>
<dbReference type="InterPro" id="IPR020904">
    <property type="entry name" value="Sc_DH/Rdtase_CS"/>
</dbReference>
<evidence type="ECO:0000256" key="1">
    <source>
        <dbReference type="ARBA" id="ARBA00006484"/>
    </source>
</evidence>
<dbReference type="OrthoDB" id="7064009at2"/>
<dbReference type="PANTHER" id="PTHR43639:SF9">
    <property type="entry name" value="BLL5898 PROTEIN"/>
    <property type="match status" value="1"/>
</dbReference>
<dbReference type="GO" id="GO:0016491">
    <property type="term" value="F:oxidoreductase activity"/>
    <property type="evidence" value="ECO:0007669"/>
    <property type="project" value="UniProtKB-KW"/>
</dbReference>
<dbReference type="SMART" id="SM00822">
    <property type="entry name" value="PKS_KR"/>
    <property type="match status" value="1"/>
</dbReference>
<keyword evidence="2" id="KW-0560">Oxidoreductase</keyword>
<comment type="caution">
    <text evidence="4">The sequence shown here is derived from an EMBL/GenBank/DDBJ whole genome shotgun (WGS) entry which is preliminary data.</text>
</comment>
<organism evidence="4 5">
    <name type="scientific">Streptomyces diastatochromogenes</name>
    <dbReference type="NCBI Taxonomy" id="42236"/>
    <lineage>
        <taxon>Bacteria</taxon>
        <taxon>Bacillati</taxon>
        <taxon>Actinomycetota</taxon>
        <taxon>Actinomycetes</taxon>
        <taxon>Kitasatosporales</taxon>
        <taxon>Streptomycetaceae</taxon>
        <taxon>Streptomyces</taxon>
    </lineage>
</organism>
<evidence type="ECO:0000313" key="5">
    <source>
        <dbReference type="Proteomes" id="UP000215483"/>
    </source>
</evidence>
<dbReference type="InterPro" id="IPR036291">
    <property type="entry name" value="NAD(P)-bd_dom_sf"/>
</dbReference>
<dbReference type="Pfam" id="PF13561">
    <property type="entry name" value="adh_short_C2"/>
    <property type="match status" value="1"/>
</dbReference>
<dbReference type="PROSITE" id="PS00061">
    <property type="entry name" value="ADH_SHORT"/>
    <property type="match status" value="1"/>
</dbReference>
<dbReference type="InterPro" id="IPR057326">
    <property type="entry name" value="KR_dom"/>
</dbReference>
<feature type="domain" description="Ketoreductase" evidence="3">
    <location>
        <begin position="7"/>
        <end position="184"/>
    </location>
</feature>
<keyword evidence="5" id="KW-1185">Reference proteome</keyword>
<evidence type="ECO:0000313" key="4">
    <source>
        <dbReference type="EMBL" id="OXY89032.1"/>
    </source>
</evidence>
<proteinExistence type="inferred from homology"/>
<dbReference type="Gene3D" id="3.40.50.720">
    <property type="entry name" value="NAD(P)-binding Rossmann-like Domain"/>
    <property type="match status" value="1"/>
</dbReference>
<dbReference type="InterPro" id="IPR002347">
    <property type="entry name" value="SDR_fam"/>
</dbReference>
<dbReference type="EMBL" id="MCGQ01000049">
    <property type="protein sequence ID" value="OXY89032.1"/>
    <property type="molecule type" value="Genomic_DNA"/>
</dbReference>
<dbReference type="PRINTS" id="PR00081">
    <property type="entry name" value="GDHRDH"/>
</dbReference>
<gene>
    <name evidence="4" type="ORF">BEK98_40205</name>
</gene>
<name>A0A233S044_STRDA</name>
<sequence>MTLDQESVVLVTGAGTGIGAAIAELAAAAGVRVAICGRRREPLEKVADATGATPYTADVTSPADVERLVSQVVYEHGRLDGVVANAGVMRPGSILDLTHEDWDATVRTNLTALFLLARCALPHLVESRGAWVTVSSVAGLRAPTGAAAYAASKAGAAMLTQCIAADYGPRGVRANAVCPGWTRTEMADEEMREFGEPLGLDREEAYAQVTNVVPQRRPAAASEIADAVLWLLGPHSSYVNAAVLTVDGGTTAIDPGTIPFDFDVALRATRP</sequence>
<dbReference type="Proteomes" id="UP000215483">
    <property type="component" value="Unassembled WGS sequence"/>
</dbReference>
<reference evidence="4 5" key="1">
    <citation type="submission" date="2016-07" db="EMBL/GenBank/DDBJ databases">
        <title>Draft genome of Streptomyces diastatochromogenes.</title>
        <authorList>
            <person name="Podduturi R."/>
            <person name="Lukassen M.B."/>
            <person name="Clausen N."/>
            <person name="Nielsen J.L."/>
            <person name="Jorgensen N.O."/>
        </authorList>
    </citation>
    <scope>NUCLEOTIDE SEQUENCE [LARGE SCALE GENOMIC DNA]</scope>
    <source>
        <strain evidence="4 5">DSM 40608</strain>
    </source>
</reference>
<evidence type="ECO:0000256" key="2">
    <source>
        <dbReference type="ARBA" id="ARBA00023002"/>
    </source>
</evidence>
<accession>A0A233S044</accession>
<dbReference type="PRINTS" id="PR00080">
    <property type="entry name" value="SDRFAMILY"/>
</dbReference>
<dbReference type="RefSeq" id="WP_094221910.1">
    <property type="nucleotide sequence ID" value="NZ_MCGQ01000049.1"/>
</dbReference>
<dbReference type="SUPFAM" id="SSF51735">
    <property type="entry name" value="NAD(P)-binding Rossmann-fold domains"/>
    <property type="match status" value="1"/>
</dbReference>
<dbReference type="PANTHER" id="PTHR43639">
    <property type="entry name" value="OXIDOREDUCTASE, SHORT-CHAIN DEHYDROGENASE/REDUCTASE FAMILY (AFU_ORTHOLOGUE AFUA_5G02870)"/>
    <property type="match status" value="1"/>
</dbReference>
<evidence type="ECO:0000259" key="3">
    <source>
        <dbReference type="SMART" id="SM00822"/>
    </source>
</evidence>
<dbReference type="FunFam" id="3.40.50.720:FF:000084">
    <property type="entry name" value="Short-chain dehydrogenase reductase"/>
    <property type="match status" value="1"/>
</dbReference>
<protein>
    <submittedName>
        <fullName evidence="4">Dehydrogenase</fullName>
    </submittedName>
</protein>
<dbReference type="CDD" id="cd05233">
    <property type="entry name" value="SDR_c"/>
    <property type="match status" value="1"/>
</dbReference>
<dbReference type="AlphaFoldDB" id="A0A233S044"/>